<feature type="region of interest" description="Disordered" evidence="1">
    <location>
        <begin position="1"/>
        <end position="90"/>
    </location>
</feature>
<reference evidence="2 3" key="1">
    <citation type="journal article" date="2018" name="Front. Plant Sci.">
        <title>Red Clover (Trifolium pratense) and Zigzag Clover (T. medium) - A Picture of Genomic Similarities and Differences.</title>
        <authorList>
            <person name="Dluhosova J."/>
            <person name="Istvanek J."/>
            <person name="Nedelnik J."/>
            <person name="Repkova J."/>
        </authorList>
    </citation>
    <scope>NUCLEOTIDE SEQUENCE [LARGE SCALE GENOMIC DNA]</scope>
    <source>
        <strain evidence="3">cv. 10/8</strain>
        <tissue evidence="2">Leaf</tissue>
    </source>
</reference>
<dbReference type="AlphaFoldDB" id="A0A392SE98"/>
<evidence type="ECO:0000256" key="1">
    <source>
        <dbReference type="SAM" id="MobiDB-lite"/>
    </source>
</evidence>
<name>A0A392SE98_9FABA</name>
<feature type="compositionally biased region" description="Basic and acidic residues" evidence="1">
    <location>
        <begin position="31"/>
        <end position="44"/>
    </location>
</feature>
<feature type="compositionally biased region" description="Polar residues" evidence="1">
    <location>
        <begin position="51"/>
        <end position="65"/>
    </location>
</feature>
<feature type="compositionally biased region" description="Pro residues" evidence="1">
    <location>
        <begin position="68"/>
        <end position="82"/>
    </location>
</feature>
<sequence>AYPETTSMKPPLKKVNCKGAPKKTSYSQAERSTKCEPSLFEHMDYLYPGTPRSQPSQKSARKQNQSPKPSPSPSPLPAPPVCKWPAEAVF</sequence>
<protein>
    <submittedName>
        <fullName evidence="2">Uncharacterized protein</fullName>
    </submittedName>
</protein>
<proteinExistence type="predicted"/>
<evidence type="ECO:0000313" key="3">
    <source>
        <dbReference type="Proteomes" id="UP000265520"/>
    </source>
</evidence>
<dbReference type="EMBL" id="LXQA010354204">
    <property type="protein sequence ID" value="MCI46215.1"/>
    <property type="molecule type" value="Genomic_DNA"/>
</dbReference>
<accession>A0A392SE98</accession>
<keyword evidence="3" id="KW-1185">Reference proteome</keyword>
<dbReference type="Proteomes" id="UP000265520">
    <property type="component" value="Unassembled WGS sequence"/>
</dbReference>
<feature type="non-terminal residue" evidence="2">
    <location>
        <position position="1"/>
    </location>
</feature>
<evidence type="ECO:0000313" key="2">
    <source>
        <dbReference type="EMBL" id="MCI46215.1"/>
    </source>
</evidence>
<organism evidence="2 3">
    <name type="scientific">Trifolium medium</name>
    <dbReference type="NCBI Taxonomy" id="97028"/>
    <lineage>
        <taxon>Eukaryota</taxon>
        <taxon>Viridiplantae</taxon>
        <taxon>Streptophyta</taxon>
        <taxon>Embryophyta</taxon>
        <taxon>Tracheophyta</taxon>
        <taxon>Spermatophyta</taxon>
        <taxon>Magnoliopsida</taxon>
        <taxon>eudicotyledons</taxon>
        <taxon>Gunneridae</taxon>
        <taxon>Pentapetalae</taxon>
        <taxon>rosids</taxon>
        <taxon>fabids</taxon>
        <taxon>Fabales</taxon>
        <taxon>Fabaceae</taxon>
        <taxon>Papilionoideae</taxon>
        <taxon>50 kb inversion clade</taxon>
        <taxon>NPAAA clade</taxon>
        <taxon>Hologalegina</taxon>
        <taxon>IRL clade</taxon>
        <taxon>Trifolieae</taxon>
        <taxon>Trifolium</taxon>
    </lineage>
</organism>
<comment type="caution">
    <text evidence="2">The sequence shown here is derived from an EMBL/GenBank/DDBJ whole genome shotgun (WGS) entry which is preliminary data.</text>
</comment>